<dbReference type="InterPro" id="IPR013083">
    <property type="entry name" value="Znf_RING/FYVE/PHD"/>
</dbReference>
<evidence type="ECO:0000256" key="1">
    <source>
        <dbReference type="ARBA" id="ARBA00000900"/>
    </source>
</evidence>
<reference evidence="17 18" key="1">
    <citation type="journal article" date="2016" name="DNA Res.">
        <title>The draft genome of MD-2 pineapple using hybrid error correction of long reads.</title>
        <authorList>
            <person name="Redwan R.M."/>
            <person name="Saidin A."/>
            <person name="Kumar S.V."/>
        </authorList>
    </citation>
    <scope>NUCLEOTIDE SEQUENCE [LARGE SCALE GENOMIC DNA]</scope>
    <source>
        <strain evidence="18">cv. MD2</strain>
        <tissue evidence="17">Leaf</tissue>
    </source>
</reference>
<dbReference type="SMART" id="SM00184">
    <property type="entry name" value="RING"/>
    <property type="match status" value="1"/>
</dbReference>
<dbReference type="FunFam" id="3.30.40.10:FF:000233">
    <property type="entry name" value="RING-H2 finger protein ATL54"/>
    <property type="match status" value="1"/>
</dbReference>
<keyword evidence="7" id="KW-0479">Metal-binding</keyword>
<evidence type="ECO:0000256" key="14">
    <source>
        <dbReference type="SAM" id="MobiDB-lite"/>
    </source>
</evidence>
<dbReference type="PANTHER" id="PTHR46913:SF22">
    <property type="entry name" value="RING-TYPE E3 UBIQUITIN TRANSFERASE"/>
    <property type="match status" value="1"/>
</dbReference>
<feature type="domain" description="RING-type" evidence="16">
    <location>
        <begin position="159"/>
        <end position="201"/>
    </location>
</feature>
<feature type="compositionally biased region" description="Pro residues" evidence="14">
    <location>
        <begin position="211"/>
        <end position="224"/>
    </location>
</feature>
<dbReference type="Pfam" id="PF13639">
    <property type="entry name" value="zf-RING_2"/>
    <property type="match status" value="1"/>
</dbReference>
<feature type="region of interest" description="Disordered" evidence="14">
    <location>
        <begin position="211"/>
        <end position="231"/>
    </location>
</feature>
<evidence type="ECO:0000256" key="7">
    <source>
        <dbReference type="ARBA" id="ARBA00022723"/>
    </source>
</evidence>
<dbReference type="Gene3D" id="3.30.40.10">
    <property type="entry name" value="Zinc/RING finger domain, C3HC4 (zinc finger)"/>
    <property type="match status" value="1"/>
</dbReference>
<dbReference type="InterPro" id="IPR044600">
    <property type="entry name" value="ATL1/ATL16-like"/>
</dbReference>
<dbReference type="InterPro" id="IPR001841">
    <property type="entry name" value="Znf_RING"/>
</dbReference>
<name>A0A199UD23_ANACO</name>
<keyword evidence="5" id="KW-0808">Transferase</keyword>
<evidence type="ECO:0000256" key="6">
    <source>
        <dbReference type="ARBA" id="ARBA00022692"/>
    </source>
</evidence>
<keyword evidence="9" id="KW-0833">Ubl conjugation pathway</keyword>
<keyword evidence="12 15" id="KW-0472">Membrane</keyword>
<evidence type="ECO:0000256" key="9">
    <source>
        <dbReference type="ARBA" id="ARBA00022786"/>
    </source>
</evidence>
<dbReference type="EC" id="2.3.2.27" evidence="4"/>
<evidence type="ECO:0000256" key="13">
    <source>
        <dbReference type="PROSITE-ProRule" id="PRU00175"/>
    </source>
</evidence>
<keyword evidence="10" id="KW-0862">Zinc</keyword>
<evidence type="ECO:0000256" key="10">
    <source>
        <dbReference type="ARBA" id="ARBA00022833"/>
    </source>
</evidence>
<evidence type="ECO:0000256" key="8">
    <source>
        <dbReference type="ARBA" id="ARBA00022771"/>
    </source>
</evidence>
<evidence type="ECO:0000256" key="11">
    <source>
        <dbReference type="ARBA" id="ARBA00022989"/>
    </source>
</evidence>
<accession>A0A199UD23</accession>
<dbReference type="PROSITE" id="PS50089">
    <property type="entry name" value="ZF_RING_2"/>
    <property type="match status" value="1"/>
</dbReference>
<evidence type="ECO:0000256" key="3">
    <source>
        <dbReference type="ARBA" id="ARBA00004906"/>
    </source>
</evidence>
<organism evidence="17 18">
    <name type="scientific">Ananas comosus</name>
    <name type="common">Pineapple</name>
    <name type="synonym">Ananas ananas</name>
    <dbReference type="NCBI Taxonomy" id="4615"/>
    <lineage>
        <taxon>Eukaryota</taxon>
        <taxon>Viridiplantae</taxon>
        <taxon>Streptophyta</taxon>
        <taxon>Embryophyta</taxon>
        <taxon>Tracheophyta</taxon>
        <taxon>Spermatophyta</taxon>
        <taxon>Magnoliopsida</taxon>
        <taxon>Liliopsida</taxon>
        <taxon>Poales</taxon>
        <taxon>Bromeliaceae</taxon>
        <taxon>Bromelioideae</taxon>
        <taxon>Ananas</taxon>
    </lineage>
</organism>
<evidence type="ECO:0000313" key="18">
    <source>
        <dbReference type="Proteomes" id="UP000092600"/>
    </source>
</evidence>
<feature type="region of interest" description="Disordered" evidence="14">
    <location>
        <begin position="249"/>
        <end position="279"/>
    </location>
</feature>
<dbReference type="EMBL" id="LSRQ01008433">
    <property type="protein sequence ID" value="OAY62752.1"/>
    <property type="molecule type" value="Genomic_DNA"/>
</dbReference>
<comment type="catalytic activity">
    <reaction evidence="1">
        <text>S-ubiquitinyl-[E2 ubiquitin-conjugating enzyme]-L-cysteine + [acceptor protein]-L-lysine = [E2 ubiquitin-conjugating enzyme]-L-cysteine + N(6)-ubiquitinyl-[acceptor protein]-L-lysine.</text>
        <dbReference type="EC" id="2.3.2.27"/>
    </reaction>
</comment>
<evidence type="ECO:0000256" key="15">
    <source>
        <dbReference type="SAM" id="Phobius"/>
    </source>
</evidence>
<evidence type="ECO:0000256" key="12">
    <source>
        <dbReference type="ARBA" id="ARBA00023136"/>
    </source>
</evidence>
<dbReference type="GO" id="GO:0016567">
    <property type="term" value="P:protein ubiquitination"/>
    <property type="evidence" value="ECO:0007669"/>
    <property type="project" value="UniProtKB-UniPathway"/>
</dbReference>
<dbReference type="Proteomes" id="UP000092600">
    <property type="component" value="Unassembled WGS sequence"/>
</dbReference>
<dbReference type="SUPFAM" id="SSF57850">
    <property type="entry name" value="RING/U-box"/>
    <property type="match status" value="1"/>
</dbReference>
<dbReference type="GO" id="GO:0061630">
    <property type="term" value="F:ubiquitin protein ligase activity"/>
    <property type="evidence" value="ECO:0007669"/>
    <property type="project" value="UniProtKB-EC"/>
</dbReference>
<feature type="region of interest" description="Disordered" evidence="14">
    <location>
        <begin position="291"/>
        <end position="310"/>
    </location>
</feature>
<dbReference type="GO" id="GO:0008270">
    <property type="term" value="F:zinc ion binding"/>
    <property type="evidence" value="ECO:0007669"/>
    <property type="project" value="UniProtKB-KW"/>
</dbReference>
<dbReference type="UniPathway" id="UPA00143"/>
<dbReference type="GO" id="GO:0016020">
    <property type="term" value="C:membrane"/>
    <property type="evidence" value="ECO:0007669"/>
    <property type="project" value="UniProtKB-SubCell"/>
</dbReference>
<protein>
    <recommendedName>
        <fullName evidence="4">RING-type E3 ubiquitin transferase</fullName>
        <ecNumber evidence="4">2.3.2.27</ecNumber>
    </recommendedName>
</protein>
<evidence type="ECO:0000259" key="16">
    <source>
        <dbReference type="PROSITE" id="PS50089"/>
    </source>
</evidence>
<dbReference type="AlphaFoldDB" id="A0A199UD23"/>
<comment type="caution">
    <text evidence="17">The sequence shown here is derived from an EMBL/GenBank/DDBJ whole genome shotgun (WGS) entry which is preliminary data.</text>
</comment>
<evidence type="ECO:0000313" key="17">
    <source>
        <dbReference type="EMBL" id="OAY62752.1"/>
    </source>
</evidence>
<dbReference type="CDD" id="cd16461">
    <property type="entry name" value="RING-H2_EL5-like"/>
    <property type="match status" value="1"/>
</dbReference>
<evidence type="ECO:0000256" key="5">
    <source>
        <dbReference type="ARBA" id="ARBA00022679"/>
    </source>
</evidence>
<comment type="subcellular location">
    <subcellularLocation>
        <location evidence="2">Membrane</location>
        <topology evidence="2">Single-pass membrane protein</topology>
    </subcellularLocation>
</comment>
<keyword evidence="6 15" id="KW-0812">Transmembrane</keyword>
<sequence>MAASSSSGGSGQTWVPYEPSRDCSQGVCSIYCPQWCYVIFPPPPPVGLADEGSSGQTTFSPLMIAIIGVLAAAFLLVSYYTIVSKYCAAPGSLRRWFLGPGPSRPTVADDAAALGRRQADASSSSWHVSPSNGLDDALIGKITVYRYRKGEGFVDGSDCSVCLSEFREGESLRLLPKCSHAFHLHCIDTWLKSHSNCPLCRANIVLLNSLPPPPPPPPQPQPPTDPREPFAAGRNENEMVIIVQDNSLSESAAAAEEEEDDDCEAHAENGAEPKDRRRNLEEFDDDITELVGEDGIQPTRRSFSADSHHHHRGKVSIADVLQASTEDELLAAAKENGVLVGGGCSSRRCAGENSKESSTIRALHCVISPEPTKRSAPSGRLCFTTHGREKKLTTTLPI</sequence>
<evidence type="ECO:0000256" key="4">
    <source>
        <dbReference type="ARBA" id="ARBA00012483"/>
    </source>
</evidence>
<comment type="pathway">
    <text evidence="3">Protein modification; protein ubiquitination.</text>
</comment>
<dbReference type="PANTHER" id="PTHR46913">
    <property type="entry name" value="RING-H2 FINGER PROTEIN ATL16"/>
    <property type="match status" value="1"/>
</dbReference>
<feature type="compositionally biased region" description="Basic and acidic residues" evidence="14">
    <location>
        <begin position="264"/>
        <end position="279"/>
    </location>
</feature>
<keyword evidence="8 13" id="KW-0863">Zinc-finger</keyword>
<keyword evidence="11 15" id="KW-1133">Transmembrane helix</keyword>
<proteinExistence type="predicted"/>
<gene>
    <name evidence="17" type="ORF">ACMD2_12646</name>
</gene>
<evidence type="ECO:0000256" key="2">
    <source>
        <dbReference type="ARBA" id="ARBA00004167"/>
    </source>
</evidence>
<feature type="transmembrane region" description="Helical" evidence="15">
    <location>
        <begin position="62"/>
        <end position="82"/>
    </location>
</feature>